<sequence length="74" mass="8478">MNALIEIEASEFSQLFKSGDALSIRMFMEHVHMPLDVQDKIYNEISALAVLEQDTIARLIETHSHSEISERLAY</sequence>
<reference evidence="1" key="1">
    <citation type="journal article" date="2019" name="Int J Environ Res Public Health">
        <title>Characterization of Chromosome-Mediated BlaOXA-894 in Shewanella xiamenensis Isolated from Pig Wastewater.</title>
        <authorList>
            <person name="Zou H."/>
            <person name="Zhou Z."/>
            <person name="Xia H."/>
            <person name="Zhao Q."/>
            <person name="Li X."/>
        </authorList>
    </citation>
    <scope>NUCLEOTIDE SEQUENCE</scope>
    <source>
        <strain evidence="1">2015oxa</strain>
    </source>
</reference>
<evidence type="ECO:0000313" key="4">
    <source>
        <dbReference type="Proteomes" id="UP001159075"/>
    </source>
</evidence>
<evidence type="ECO:0000313" key="3">
    <source>
        <dbReference type="EMBL" id="MDV5391735.1"/>
    </source>
</evidence>
<gene>
    <name evidence="1" type="ORF">E2650_16370</name>
    <name evidence="2" type="ORF">ODY93_18170</name>
    <name evidence="3" type="ORF">QM089_16065</name>
</gene>
<reference evidence="2 4" key="3">
    <citation type="submission" date="2022-09" db="EMBL/GenBank/DDBJ databases">
        <title>The outer-membrane cytochrome OmcA is essential for infection of Shewanella oneidensis by a zebrafish-associated bacteriophage.</title>
        <authorList>
            <person name="Grenfell A.W."/>
            <person name="Intile P."/>
            <person name="Mcfarlane J."/>
            <person name="Leung D."/>
            <person name="Abdalla K."/>
            <person name="Wold M."/>
            <person name="Kees E."/>
            <person name="Gralnick J."/>
        </authorList>
    </citation>
    <scope>NUCLEOTIDE SEQUENCE [LARGE SCALE GENOMIC DNA]</scope>
    <source>
        <strain evidence="2 4">NF-5</strain>
    </source>
</reference>
<evidence type="ECO:0000313" key="1">
    <source>
        <dbReference type="EMBL" id="MDG5901433.1"/>
    </source>
</evidence>
<name>A0A073KXI4_9GAMM</name>
<reference evidence="1" key="2">
    <citation type="submission" date="2019-04" db="EMBL/GenBank/DDBJ databases">
        <authorList>
            <person name="Zou H."/>
        </authorList>
    </citation>
    <scope>NUCLEOTIDE SEQUENCE</scope>
    <source>
        <strain evidence="1">2015oxa</strain>
    </source>
</reference>
<dbReference type="Proteomes" id="UP001159075">
    <property type="component" value="Unassembled WGS sequence"/>
</dbReference>
<dbReference type="GeneID" id="75187197"/>
<evidence type="ECO:0000313" key="2">
    <source>
        <dbReference type="EMBL" id="MDI5833512.1"/>
    </source>
</evidence>
<dbReference type="Proteomes" id="UP001152518">
    <property type="component" value="Unassembled WGS sequence"/>
</dbReference>
<protein>
    <submittedName>
        <fullName evidence="1">Uncharacterized protein</fullName>
    </submittedName>
</protein>
<accession>A0A073KXI4</accession>
<reference evidence="3" key="4">
    <citation type="submission" date="2023-05" db="EMBL/GenBank/DDBJ databases">
        <title>Colonisation of extended spectrum b-lactamase- and carbapenemase-producing bacteria on hospital surfaces from low- and middle-income countries.</title>
        <authorList>
            <person name="Nieto-Rosado M."/>
            <person name="Sands K."/>
            <person name="Iregbu K."/>
            <person name="Zahra R."/>
            <person name="Mazarati J.B."/>
            <person name="Mehtar S."/>
            <person name="Barnards-Group B."/>
            <person name="Walsh T.R."/>
        </authorList>
    </citation>
    <scope>NUCLEOTIDE SEQUENCE</scope>
    <source>
        <strain evidence="3">PP-E493</strain>
    </source>
</reference>
<comment type="caution">
    <text evidence="1">The sequence shown here is derived from an EMBL/GenBank/DDBJ whole genome shotgun (WGS) entry which is preliminary data.</text>
</comment>
<dbReference type="EMBL" id="JASGOQ010000001">
    <property type="protein sequence ID" value="MDV5391735.1"/>
    <property type="molecule type" value="Genomic_DNA"/>
</dbReference>
<dbReference type="OrthoDB" id="6269044at2"/>
<dbReference type="EMBL" id="SUNE01000013">
    <property type="protein sequence ID" value="MDG5901433.1"/>
    <property type="molecule type" value="Genomic_DNA"/>
</dbReference>
<dbReference type="RefSeq" id="WP_023266915.1">
    <property type="nucleotide sequence ID" value="NZ_AP025014.1"/>
</dbReference>
<dbReference type="AlphaFoldDB" id="A0A073KXI4"/>
<dbReference type="Proteomes" id="UP001187859">
    <property type="component" value="Unassembled WGS sequence"/>
</dbReference>
<keyword evidence="4" id="KW-1185">Reference proteome</keyword>
<organism evidence="1">
    <name type="scientific">Shewanella xiamenensis</name>
    <dbReference type="NCBI Taxonomy" id="332186"/>
    <lineage>
        <taxon>Bacteria</taxon>
        <taxon>Pseudomonadati</taxon>
        <taxon>Pseudomonadota</taxon>
        <taxon>Gammaproteobacteria</taxon>
        <taxon>Alteromonadales</taxon>
        <taxon>Shewanellaceae</taxon>
        <taxon>Shewanella</taxon>
    </lineage>
</organism>
<proteinExistence type="predicted"/>
<dbReference type="EMBL" id="JAOTLW010000023">
    <property type="protein sequence ID" value="MDI5833512.1"/>
    <property type="molecule type" value="Genomic_DNA"/>
</dbReference>